<dbReference type="InterPro" id="IPR036770">
    <property type="entry name" value="Ankyrin_rpt-contain_sf"/>
</dbReference>
<dbReference type="EMBL" id="KV417269">
    <property type="protein sequence ID" value="KZP00379.1"/>
    <property type="molecule type" value="Genomic_DNA"/>
</dbReference>
<feature type="compositionally biased region" description="Low complexity" evidence="1">
    <location>
        <begin position="139"/>
        <end position="157"/>
    </location>
</feature>
<name>A0A167QYF1_CALVF</name>
<keyword evidence="3" id="KW-1185">Reference proteome</keyword>
<dbReference type="SUPFAM" id="SSF48403">
    <property type="entry name" value="Ankyrin repeat"/>
    <property type="match status" value="1"/>
</dbReference>
<dbReference type="Gene3D" id="1.25.40.20">
    <property type="entry name" value="Ankyrin repeat-containing domain"/>
    <property type="match status" value="1"/>
</dbReference>
<feature type="region of interest" description="Disordered" evidence="1">
    <location>
        <begin position="1"/>
        <end position="32"/>
    </location>
</feature>
<evidence type="ECO:0000256" key="1">
    <source>
        <dbReference type="SAM" id="MobiDB-lite"/>
    </source>
</evidence>
<evidence type="ECO:0000313" key="3">
    <source>
        <dbReference type="Proteomes" id="UP000076738"/>
    </source>
</evidence>
<feature type="region of interest" description="Disordered" evidence="1">
    <location>
        <begin position="139"/>
        <end position="172"/>
    </location>
</feature>
<dbReference type="OrthoDB" id="539213at2759"/>
<dbReference type="Proteomes" id="UP000076738">
    <property type="component" value="Unassembled WGS sequence"/>
</dbReference>
<dbReference type="AlphaFoldDB" id="A0A167QYF1"/>
<sequence>MDDSSPTSTLMDPPPAKRSRRSPTPADQPETAITPALPLRGLADLPVELLYDILISSASPSLPLLSRRLHAVCASAPPSIRARYLISSFLQLAEEAHAPSLNPPAAPSRPPAKYPLAHFLHYPLCTLPVLLALERLWPTNTPEPEPETQTQSTGSPSPSSPAPVPPPLPALRPTVDLDSAMWNLPKRLFRALPACAELPERARVDGAGGGDRAQDQGQGQGQRNEAAGEAAYPLLSHLLHSYPFNADSHSGYPLAMSVRASHLPLVRLLLQHRANPGLKDGVAVKIAIAKRDLGLVRLLVERSDTGKGGREGRKGRKRRRLQDRVEVNPGMLQLAVKLDARDIVQYLMEKGCVPDMKTLKMVR</sequence>
<feature type="region of interest" description="Disordered" evidence="1">
    <location>
        <begin position="203"/>
        <end position="226"/>
    </location>
</feature>
<organism evidence="2 3">
    <name type="scientific">Calocera viscosa (strain TUFC12733)</name>
    <dbReference type="NCBI Taxonomy" id="1330018"/>
    <lineage>
        <taxon>Eukaryota</taxon>
        <taxon>Fungi</taxon>
        <taxon>Dikarya</taxon>
        <taxon>Basidiomycota</taxon>
        <taxon>Agaricomycotina</taxon>
        <taxon>Dacrymycetes</taxon>
        <taxon>Dacrymycetales</taxon>
        <taxon>Dacrymycetaceae</taxon>
        <taxon>Calocera</taxon>
    </lineage>
</organism>
<feature type="compositionally biased region" description="Polar residues" evidence="1">
    <location>
        <begin position="1"/>
        <end position="10"/>
    </location>
</feature>
<proteinExistence type="predicted"/>
<evidence type="ECO:0000313" key="2">
    <source>
        <dbReference type="EMBL" id="KZP00379.1"/>
    </source>
</evidence>
<feature type="compositionally biased region" description="Pro residues" evidence="1">
    <location>
        <begin position="158"/>
        <end position="170"/>
    </location>
</feature>
<reference evidence="2 3" key="1">
    <citation type="journal article" date="2016" name="Mol. Biol. Evol.">
        <title>Comparative Genomics of Early-Diverging Mushroom-Forming Fungi Provides Insights into the Origins of Lignocellulose Decay Capabilities.</title>
        <authorList>
            <person name="Nagy L.G."/>
            <person name="Riley R."/>
            <person name="Tritt A."/>
            <person name="Adam C."/>
            <person name="Daum C."/>
            <person name="Floudas D."/>
            <person name="Sun H."/>
            <person name="Yadav J.S."/>
            <person name="Pangilinan J."/>
            <person name="Larsson K.H."/>
            <person name="Matsuura K."/>
            <person name="Barry K."/>
            <person name="Labutti K."/>
            <person name="Kuo R."/>
            <person name="Ohm R.A."/>
            <person name="Bhattacharya S.S."/>
            <person name="Shirouzu T."/>
            <person name="Yoshinaga Y."/>
            <person name="Martin F.M."/>
            <person name="Grigoriev I.V."/>
            <person name="Hibbett D.S."/>
        </authorList>
    </citation>
    <scope>NUCLEOTIDE SEQUENCE [LARGE SCALE GENOMIC DNA]</scope>
    <source>
        <strain evidence="2 3">TUFC12733</strain>
    </source>
</reference>
<dbReference type="STRING" id="1330018.A0A167QYF1"/>
<protein>
    <submittedName>
        <fullName evidence="2">Uncharacterized protein</fullName>
    </submittedName>
</protein>
<accession>A0A167QYF1</accession>
<gene>
    <name evidence="2" type="ORF">CALVIDRAFT_595201</name>
</gene>